<proteinExistence type="predicted"/>
<dbReference type="EMBL" id="VOGB01000003">
    <property type="protein sequence ID" value="MQM72076.1"/>
    <property type="molecule type" value="Genomic_DNA"/>
</dbReference>
<sequence length="143" mass="15794">MKQQKIRLQQLRAIARYETTFKDILDAQGPSGDGNGVHILGRYFYTLDDLLAALKNIRDKDPKAADFQTYWITPIRDGATHFSRNCLAGGPSSDAPEDKLFRKAWNVLTAIPADDPDAKISDTGAMPKIDAAIAEIEAFLDQA</sequence>
<protein>
    <submittedName>
        <fullName evidence="1">Uncharacterized protein</fullName>
    </submittedName>
</protein>
<comment type="caution">
    <text evidence="1">The sequence shown here is derived from an EMBL/GenBank/DDBJ whole genome shotgun (WGS) entry which is preliminary data.</text>
</comment>
<evidence type="ECO:0000313" key="1">
    <source>
        <dbReference type="EMBL" id="MQM72076.1"/>
    </source>
</evidence>
<name>A0A6L5GQ30_9FIRM</name>
<accession>A0A6L5GQ30</accession>
<evidence type="ECO:0000313" key="2">
    <source>
        <dbReference type="Proteomes" id="UP000473648"/>
    </source>
</evidence>
<dbReference type="AlphaFoldDB" id="A0A6L5GQ30"/>
<gene>
    <name evidence="1" type="ORF">FRC53_01330</name>
</gene>
<organism evidence="1 2">
    <name type="scientific">Candidatus Pseudoramibacter fermentans</name>
    <dbReference type="NCBI Taxonomy" id="2594427"/>
    <lineage>
        <taxon>Bacteria</taxon>
        <taxon>Bacillati</taxon>
        <taxon>Bacillota</taxon>
        <taxon>Clostridia</taxon>
        <taxon>Eubacteriales</taxon>
        <taxon>Eubacteriaceae</taxon>
        <taxon>Pseudoramibacter</taxon>
    </lineage>
</organism>
<keyword evidence="2" id="KW-1185">Reference proteome</keyword>
<reference evidence="1" key="1">
    <citation type="journal article" date="2020" name="Appl. Environ. Microbiol.">
        <title>Medium-Chain Fatty Acid Synthesis by 'Candidatus Weimeria bifida' gen. nov., sp. nov., and 'Candidatus Pseudoramibacter fermentans' sp. nov.</title>
        <authorList>
            <person name="Scarborough M.J."/>
            <person name="Myers K.S."/>
            <person name="Donohue T.J."/>
            <person name="Noguera D.R."/>
        </authorList>
    </citation>
    <scope>NUCLEOTIDE SEQUENCE</scope>
    <source>
        <strain evidence="1">EUB1.1</strain>
    </source>
</reference>
<dbReference type="Proteomes" id="UP000473648">
    <property type="component" value="Unassembled WGS sequence"/>
</dbReference>